<dbReference type="InterPro" id="IPR020904">
    <property type="entry name" value="Sc_DH/Rdtase_CS"/>
</dbReference>
<dbReference type="InterPro" id="IPR057326">
    <property type="entry name" value="KR_dom"/>
</dbReference>
<dbReference type="Proteomes" id="UP001387100">
    <property type="component" value="Unassembled WGS sequence"/>
</dbReference>
<dbReference type="Pfam" id="PF00106">
    <property type="entry name" value="adh_short"/>
    <property type="match status" value="1"/>
</dbReference>
<gene>
    <name evidence="4" type="ORF">WDZ17_09200</name>
</gene>
<dbReference type="EMBL" id="JBBIAA010000008">
    <property type="protein sequence ID" value="MEJ5945466.1"/>
    <property type="molecule type" value="Genomic_DNA"/>
</dbReference>
<name>A0ABU8RKD2_9ACTN</name>
<dbReference type="SMART" id="SM00822">
    <property type="entry name" value="PKS_KR"/>
    <property type="match status" value="1"/>
</dbReference>
<keyword evidence="2" id="KW-0560">Oxidoreductase</keyword>
<evidence type="ECO:0000313" key="5">
    <source>
        <dbReference type="Proteomes" id="UP001387100"/>
    </source>
</evidence>
<keyword evidence="5" id="KW-1185">Reference proteome</keyword>
<dbReference type="PRINTS" id="PR00081">
    <property type="entry name" value="GDHRDH"/>
</dbReference>
<dbReference type="Gene3D" id="3.40.50.720">
    <property type="entry name" value="NAD(P)-binding Rossmann-like Domain"/>
    <property type="match status" value="1"/>
</dbReference>
<feature type="domain" description="Ketoreductase" evidence="3">
    <location>
        <begin position="6"/>
        <end position="198"/>
    </location>
</feature>
<dbReference type="InterPro" id="IPR036291">
    <property type="entry name" value="NAD(P)-bd_dom_sf"/>
</dbReference>
<dbReference type="RefSeq" id="WP_339574851.1">
    <property type="nucleotide sequence ID" value="NZ_JBBIAA010000008.1"/>
</dbReference>
<dbReference type="PROSITE" id="PS00061">
    <property type="entry name" value="ADH_SHORT"/>
    <property type="match status" value="1"/>
</dbReference>
<comment type="similarity">
    <text evidence="1">Belongs to the short-chain dehydrogenases/reductases (SDR) family.</text>
</comment>
<dbReference type="SUPFAM" id="SSF51735">
    <property type="entry name" value="NAD(P)-binding Rossmann-fold domains"/>
    <property type="match status" value="1"/>
</dbReference>
<sequence length="260" mass="25717">MRLEGTTVLVTGAGSGLGAATAVEMAGAGARLVLLDRDGDAAAAVLGRCGSAAGSTSLAADVTSEGDVAAAVDAATAAGGAPLRAVVHCAGVATAGRLLGRRGPLPLDEARRVLDVNVVGTLNVLRLAAEAMAGSEPAAPDGEERGVVVLTASVAAYDGQVGQPVYAASKAAVAGLVLPAARELAAHRVRVVGIAPGVFATPMVAALPEEATRALGAGVPHPARLGRPEEYAALARHLVENPYLNGEVVRLDGSLRMPPA</sequence>
<evidence type="ECO:0000313" key="4">
    <source>
        <dbReference type="EMBL" id="MEJ5945466.1"/>
    </source>
</evidence>
<reference evidence="4 5" key="1">
    <citation type="journal article" date="2017" name="Int. J. Syst. Evol. Microbiol.">
        <title>Pseudokineococcus basanitobsidens sp. nov., isolated from volcanic rock.</title>
        <authorList>
            <person name="Lee D.W."/>
            <person name="Park M.Y."/>
            <person name="Kim J.J."/>
            <person name="Kim B.S."/>
        </authorList>
    </citation>
    <scope>NUCLEOTIDE SEQUENCE [LARGE SCALE GENOMIC DNA]</scope>
    <source>
        <strain evidence="4 5">DSM 103726</strain>
    </source>
</reference>
<proteinExistence type="inferred from homology"/>
<comment type="caution">
    <text evidence="4">The sequence shown here is derived from an EMBL/GenBank/DDBJ whole genome shotgun (WGS) entry which is preliminary data.</text>
</comment>
<evidence type="ECO:0000256" key="2">
    <source>
        <dbReference type="ARBA" id="ARBA00023002"/>
    </source>
</evidence>
<protein>
    <submittedName>
        <fullName evidence="4">SDR family NAD(P)-dependent oxidoreductase</fullName>
    </submittedName>
</protein>
<evidence type="ECO:0000259" key="3">
    <source>
        <dbReference type="SMART" id="SM00822"/>
    </source>
</evidence>
<organism evidence="4 5">
    <name type="scientific">Pseudokineococcus basanitobsidens</name>
    <dbReference type="NCBI Taxonomy" id="1926649"/>
    <lineage>
        <taxon>Bacteria</taxon>
        <taxon>Bacillati</taxon>
        <taxon>Actinomycetota</taxon>
        <taxon>Actinomycetes</taxon>
        <taxon>Kineosporiales</taxon>
        <taxon>Kineosporiaceae</taxon>
        <taxon>Pseudokineococcus</taxon>
    </lineage>
</organism>
<dbReference type="InterPro" id="IPR002347">
    <property type="entry name" value="SDR_fam"/>
</dbReference>
<evidence type="ECO:0000256" key="1">
    <source>
        <dbReference type="ARBA" id="ARBA00006484"/>
    </source>
</evidence>
<dbReference type="PANTHER" id="PTHR43658:SF8">
    <property type="entry name" value="17-BETA-HYDROXYSTEROID DEHYDROGENASE 14-RELATED"/>
    <property type="match status" value="1"/>
</dbReference>
<dbReference type="PANTHER" id="PTHR43658">
    <property type="entry name" value="SHORT-CHAIN DEHYDROGENASE/REDUCTASE"/>
    <property type="match status" value="1"/>
</dbReference>
<accession>A0ABU8RKD2</accession>